<comment type="similarity">
    <text evidence="1">Belongs to the carbon-nitrogen hydrolase superfamily. NIT1/NIT2 family.</text>
</comment>
<dbReference type="InterPro" id="IPR003010">
    <property type="entry name" value="C-N_Hydrolase"/>
</dbReference>
<sequence length="304" mass="32471">MSAPHTAPYRQYVFHPALPTRPRSAMPSSPASPQPLRIALLQSSGRPGSVAANLKVLDEAAGRAAAAGAALLVCSEMFLTGYAIGEDVRRLAESADGDAADAVADIAARHGLAIVYGYPERDGAGGERVFNSAQLIDSSGTRLANYRKTHLFGGFEQDHFTPGEQSVVQADLGGLRVGLMICYDVEFPENVRAHALAGTDLLLVPTAQMHPFQFVAESLVPVRAFENQMYVAYVNRTGPEGEGAEAFDFVGLSCLASPDGATRLRAGRGEELVVGEVDPELLRSSRETNPYLRDRRPGLYASLV</sequence>
<evidence type="ECO:0000259" key="2">
    <source>
        <dbReference type="PROSITE" id="PS50263"/>
    </source>
</evidence>
<protein>
    <submittedName>
        <fullName evidence="3">Putative amidohydrolase</fullName>
    </submittedName>
</protein>
<proteinExistence type="inferred from homology"/>
<organism evidence="3 4">
    <name type="scientific">Streptomyces candidus</name>
    <dbReference type="NCBI Taxonomy" id="67283"/>
    <lineage>
        <taxon>Bacteria</taxon>
        <taxon>Bacillati</taxon>
        <taxon>Actinomycetota</taxon>
        <taxon>Actinomycetes</taxon>
        <taxon>Kitasatosporales</taxon>
        <taxon>Streptomycetaceae</taxon>
        <taxon>Streptomyces</taxon>
    </lineage>
</organism>
<dbReference type="SUPFAM" id="SSF56317">
    <property type="entry name" value="Carbon-nitrogen hydrolase"/>
    <property type="match status" value="1"/>
</dbReference>
<dbReference type="PANTHER" id="PTHR23088">
    <property type="entry name" value="NITRILASE-RELATED"/>
    <property type="match status" value="1"/>
</dbReference>
<accession>A0A7X0HEP2</accession>
<dbReference type="Proteomes" id="UP000540423">
    <property type="component" value="Unassembled WGS sequence"/>
</dbReference>
<dbReference type="InterPro" id="IPR001110">
    <property type="entry name" value="UPF0012_CS"/>
</dbReference>
<dbReference type="Pfam" id="PF00795">
    <property type="entry name" value="CN_hydrolase"/>
    <property type="match status" value="1"/>
</dbReference>
<evidence type="ECO:0000313" key="3">
    <source>
        <dbReference type="EMBL" id="MBB6436250.1"/>
    </source>
</evidence>
<gene>
    <name evidence="3" type="ORF">HNQ79_002714</name>
</gene>
<comment type="caution">
    <text evidence="3">The sequence shown here is derived from an EMBL/GenBank/DDBJ whole genome shotgun (WGS) entry which is preliminary data.</text>
</comment>
<dbReference type="AlphaFoldDB" id="A0A7X0HEP2"/>
<name>A0A7X0HEP2_9ACTN</name>
<evidence type="ECO:0000256" key="1">
    <source>
        <dbReference type="ARBA" id="ARBA00010613"/>
    </source>
</evidence>
<dbReference type="PANTHER" id="PTHR23088:SF27">
    <property type="entry name" value="DEAMINATED GLUTATHIONE AMIDASE"/>
    <property type="match status" value="1"/>
</dbReference>
<dbReference type="PROSITE" id="PS01227">
    <property type="entry name" value="UPF0012"/>
    <property type="match status" value="1"/>
</dbReference>
<evidence type="ECO:0000313" key="4">
    <source>
        <dbReference type="Proteomes" id="UP000540423"/>
    </source>
</evidence>
<dbReference type="EMBL" id="JACHEM010000006">
    <property type="protein sequence ID" value="MBB6436250.1"/>
    <property type="molecule type" value="Genomic_DNA"/>
</dbReference>
<keyword evidence="3" id="KW-0378">Hydrolase</keyword>
<reference evidence="3 4" key="1">
    <citation type="submission" date="2020-08" db="EMBL/GenBank/DDBJ databases">
        <title>Genomic Encyclopedia of Type Strains, Phase IV (KMG-IV): sequencing the most valuable type-strain genomes for metagenomic binning, comparative biology and taxonomic classification.</title>
        <authorList>
            <person name="Goeker M."/>
        </authorList>
    </citation>
    <scope>NUCLEOTIDE SEQUENCE [LARGE SCALE GENOMIC DNA]</scope>
    <source>
        <strain evidence="3 4">DSM 40141</strain>
    </source>
</reference>
<dbReference type="InterPro" id="IPR044083">
    <property type="entry name" value="RamA-like"/>
</dbReference>
<dbReference type="InterPro" id="IPR036526">
    <property type="entry name" value="C-N_Hydrolase_sf"/>
</dbReference>
<dbReference type="Gene3D" id="3.60.110.10">
    <property type="entry name" value="Carbon-nitrogen hydrolase"/>
    <property type="match status" value="1"/>
</dbReference>
<keyword evidence="4" id="KW-1185">Reference proteome</keyword>
<feature type="domain" description="CN hydrolase" evidence="2">
    <location>
        <begin position="36"/>
        <end position="279"/>
    </location>
</feature>
<dbReference type="CDD" id="cd07576">
    <property type="entry name" value="R-amidase_like"/>
    <property type="match status" value="1"/>
</dbReference>
<dbReference type="PROSITE" id="PS50263">
    <property type="entry name" value="CN_HYDROLASE"/>
    <property type="match status" value="1"/>
</dbReference>
<dbReference type="GO" id="GO:0016787">
    <property type="term" value="F:hydrolase activity"/>
    <property type="evidence" value="ECO:0007669"/>
    <property type="project" value="UniProtKB-KW"/>
</dbReference>